<sequence>MNEKPLTVHEVAELIGTTVRTLHYYDEIGLLKPSIVTDARYRLYTQSDLSRLQEILFFREVGFALKEIKKLLEAPNYNREEALENHLQILEAKRERITALIDLVNKEIAGVKDYSFAAFSNSKILDLQEQFREEIIQRWENTESYKEYEEIFSKRSRKKQQEEFDALLNKSQEVFERLAMYEKKSPASAEVQAVVKEWQEYISEHFYKCDNQMLTYLGELYVNDERFSAFINRFGNNNLAEYFNKAIRSYCTKQRDDRDVR</sequence>
<organism evidence="7 8">
    <name type="scientific">Enterococcus faecium</name>
    <name type="common">Streptococcus faecium</name>
    <dbReference type="NCBI Taxonomy" id="1352"/>
    <lineage>
        <taxon>Bacteria</taxon>
        <taxon>Bacillati</taxon>
        <taxon>Bacillota</taxon>
        <taxon>Bacilli</taxon>
        <taxon>Lactobacillales</taxon>
        <taxon>Enterococcaceae</taxon>
        <taxon>Enterococcus</taxon>
    </lineage>
</organism>
<accession>A0A2G0EBN7</accession>
<dbReference type="Gene3D" id="1.10.490.50">
    <property type="entry name" value="Antibiotic binding domain of TipA-like multidrug resistance regulators"/>
    <property type="match status" value="1"/>
</dbReference>
<comment type="caution">
    <text evidence="7">The sequence shown here is derived from an EMBL/GenBank/DDBJ whole genome shotgun (WGS) entry which is preliminary data.</text>
</comment>
<proteinExistence type="predicted"/>
<dbReference type="PANTHER" id="PTHR30204">
    <property type="entry name" value="REDOX-CYCLING DRUG-SENSING TRANSCRIPTIONAL ACTIVATOR SOXR"/>
    <property type="match status" value="1"/>
</dbReference>
<dbReference type="CDD" id="cd01106">
    <property type="entry name" value="HTH_TipAL-Mta"/>
    <property type="match status" value="1"/>
</dbReference>
<evidence type="ECO:0000313" key="8">
    <source>
        <dbReference type="Proteomes" id="UP000224303"/>
    </source>
</evidence>
<evidence type="ECO:0000256" key="2">
    <source>
        <dbReference type="ARBA" id="ARBA00023125"/>
    </source>
</evidence>
<keyword evidence="2" id="KW-0238">DNA-binding</keyword>
<evidence type="ECO:0000313" key="7">
    <source>
        <dbReference type="EMBL" id="PHL21862.1"/>
    </source>
</evidence>
<dbReference type="InterPro" id="IPR012925">
    <property type="entry name" value="TipAS_dom"/>
</dbReference>
<dbReference type="AlphaFoldDB" id="A0A2G0EBN7"/>
<gene>
    <name evidence="7" type="ORF">CQR37_06135</name>
</gene>
<evidence type="ECO:0000256" key="1">
    <source>
        <dbReference type="ARBA" id="ARBA00023015"/>
    </source>
</evidence>
<keyword evidence="1" id="KW-0805">Transcription regulation</keyword>
<dbReference type="SUPFAM" id="SSF46955">
    <property type="entry name" value="Putative DNA-binding domain"/>
    <property type="match status" value="1"/>
</dbReference>
<dbReference type="PANTHER" id="PTHR30204:SF90">
    <property type="entry name" value="HTH-TYPE TRANSCRIPTIONAL ACTIVATOR MTA"/>
    <property type="match status" value="1"/>
</dbReference>
<dbReference type="Pfam" id="PF13411">
    <property type="entry name" value="MerR_1"/>
    <property type="match status" value="1"/>
</dbReference>
<dbReference type="Pfam" id="PF07739">
    <property type="entry name" value="TipAS"/>
    <property type="match status" value="1"/>
</dbReference>
<protein>
    <submittedName>
        <fullName evidence="7">MerR family transcriptional regulator</fullName>
    </submittedName>
</protein>
<dbReference type="PRINTS" id="PR00040">
    <property type="entry name" value="HTHMERR"/>
</dbReference>
<feature type="domain" description="HTH merR-type" evidence="6">
    <location>
        <begin position="5"/>
        <end position="74"/>
    </location>
</feature>
<dbReference type="InterPro" id="IPR000551">
    <property type="entry name" value="MerR-type_HTH_dom"/>
</dbReference>
<evidence type="ECO:0000256" key="4">
    <source>
        <dbReference type="ARBA" id="ARBA00023163"/>
    </source>
</evidence>
<dbReference type="PROSITE" id="PS50937">
    <property type="entry name" value="HTH_MERR_2"/>
    <property type="match status" value="1"/>
</dbReference>
<dbReference type="EMBL" id="PCGC01000010">
    <property type="protein sequence ID" value="PHL21862.1"/>
    <property type="molecule type" value="Genomic_DNA"/>
</dbReference>
<reference evidence="7 8" key="1">
    <citation type="submission" date="2017-10" db="EMBL/GenBank/DDBJ databases">
        <title>Draft genomes of the Enterococcus faecium isolated from human feces before and after Helicobacter pylori eradication therapy.</title>
        <authorList>
            <person name="Prianichniikov N.A."/>
            <person name="Glushchenko O.E."/>
            <person name="Malakhova M.V."/>
        </authorList>
    </citation>
    <scope>NUCLEOTIDE SEQUENCE [LARGE SCALE GENOMIC DNA]</scope>
    <source>
        <strain evidence="7 8">Hp_5-7</strain>
    </source>
</reference>
<dbReference type="RefSeq" id="WP_072538533.1">
    <property type="nucleotide sequence ID" value="NZ_JAANIF010000001.1"/>
</dbReference>
<dbReference type="GO" id="GO:0003700">
    <property type="term" value="F:DNA-binding transcription factor activity"/>
    <property type="evidence" value="ECO:0007669"/>
    <property type="project" value="InterPro"/>
</dbReference>
<keyword evidence="3" id="KW-0010">Activator</keyword>
<dbReference type="InterPro" id="IPR036244">
    <property type="entry name" value="TipA-like_antibiotic-bd"/>
</dbReference>
<dbReference type="Gene3D" id="1.10.1660.10">
    <property type="match status" value="1"/>
</dbReference>
<dbReference type="GO" id="GO:0003677">
    <property type="term" value="F:DNA binding"/>
    <property type="evidence" value="ECO:0007669"/>
    <property type="project" value="UniProtKB-KW"/>
</dbReference>
<dbReference type="SUPFAM" id="SSF89082">
    <property type="entry name" value="Antibiotic binding domain of TipA-like multidrug resistance regulators"/>
    <property type="match status" value="1"/>
</dbReference>
<evidence type="ECO:0000259" key="6">
    <source>
        <dbReference type="PROSITE" id="PS50937"/>
    </source>
</evidence>
<keyword evidence="4" id="KW-0804">Transcription</keyword>
<dbReference type="InterPro" id="IPR009061">
    <property type="entry name" value="DNA-bd_dom_put_sf"/>
</dbReference>
<feature type="coiled-coil region" evidence="5">
    <location>
        <begin position="80"/>
        <end position="107"/>
    </location>
</feature>
<dbReference type="InterPro" id="IPR047057">
    <property type="entry name" value="MerR_fam"/>
</dbReference>
<dbReference type="SMART" id="SM00422">
    <property type="entry name" value="HTH_MERR"/>
    <property type="match status" value="1"/>
</dbReference>
<evidence type="ECO:0000256" key="3">
    <source>
        <dbReference type="ARBA" id="ARBA00023159"/>
    </source>
</evidence>
<evidence type="ECO:0000256" key="5">
    <source>
        <dbReference type="SAM" id="Coils"/>
    </source>
</evidence>
<keyword evidence="5" id="KW-0175">Coiled coil</keyword>
<dbReference type="Proteomes" id="UP000224303">
    <property type="component" value="Unassembled WGS sequence"/>
</dbReference>
<name>A0A2G0EBN7_ENTFC</name>